<dbReference type="Proteomes" id="UP000623687">
    <property type="component" value="Unassembled WGS sequence"/>
</dbReference>
<dbReference type="RefSeq" id="XP_036629056.1">
    <property type="nucleotide sequence ID" value="XM_036779667.1"/>
</dbReference>
<feature type="region of interest" description="Disordered" evidence="1">
    <location>
        <begin position="450"/>
        <end position="490"/>
    </location>
</feature>
<dbReference type="PROSITE" id="PS50181">
    <property type="entry name" value="FBOX"/>
    <property type="match status" value="1"/>
</dbReference>
<protein>
    <recommendedName>
        <fullName evidence="2">F-box domain-containing protein</fullName>
    </recommendedName>
</protein>
<feature type="region of interest" description="Disordered" evidence="1">
    <location>
        <begin position="390"/>
        <end position="437"/>
    </location>
</feature>
<dbReference type="InterPro" id="IPR001810">
    <property type="entry name" value="F-box_dom"/>
</dbReference>
<reference evidence="3" key="1">
    <citation type="submission" date="2019-07" db="EMBL/GenBank/DDBJ databases">
        <authorList>
            <person name="Palmer J.M."/>
        </authorList>
    </citation>
    <scope>NUCLEOTIDE SEQUENCE</scope>
    <source>
        <strain evidence="3">PC9</strain>
    </source>
</reference>
<feature type="compositionally biased region" description="Low complexity" evidence="1">
    <location>
        <begin position="456"/>
        <end position="467"/>
    </location>
</feature>
<evidence type="ECO:0000256" key="1">
    <source>
        <dbReference type="SAM" id="MobiDB-lite"/>
    </source>
</evidence>
<dbReference type="GeneID" id="59379991"/>
<dbReference type="OrthoDB" id="2322499at2759"/>
<evidence type="ECO:0000313" key="4">
    <source>
        <dbReference type="Proteomes" id="UP000623687"/>
    </source>
</evidence>
<gene>
    <name evidence="3" type="ORF">PC9H_010173</name>
</gene>
<evidence type="ECO:0000313" key="3">
    <source>
        <dbReference type="EMBL" id="KAF7424862.1"/>
    </source>
</evidence>
<accession>A0A8H6ZQG3</accession>
<name>A0A8H6ZQG3_PLEOS</name>
<evidence type="ECO:0000259" key="2">
    <source>
        <dbReference type="PROSITE" id="PS50181"/>
    </source>
</evidence>
<dbReference type="EMBL" id="JACETU010000007">
    <property type="protein sequence ID" value="KAF7424862.1"/>
    <property type="molecule type" value="Genomic_DNA"/>
</dbReference>
<feature type="compositionally biased region" description="Basic and acidic residues" evidence="1">
    <location>
        <begin position="390"/>
        <end position="433"/>
    </location>
</feature>
<comment type="caution">
    <text evidence="3">The sequence shown here is derived from an EMBL/GenBank/DDBJ whole genome shotgun (WGS) entry which is preliminary data.</text>
</comment>
<dbReference type="AlphaFoldDB" id="A0A8H6ZQG3"/>
<proteinExistence type="predicted"/>
<organism evidence="3 4">
    <name type="scientific">Pleurotus ostreatus</name>
    <name type="common">Oyster mushroom</name>
    <name type="synonym">White-rot fungus</name>
    <dbReference type="NCBI Taxonomy" id="5322"/>
    <lineage>
        <taxon>Eukaryota</taxon>
        <taxon>Fungi</taxon>
        <taxon>Dikarya</taxon>
        <taxon>Basidiomycota</taxon>
        <taxon>Agaricomycotina</taxon>
        <taxon>Agaricomycetes</taxon>
        <taxon>Agaricomycetidae</taxon>
        <taxon>Agaricales</taxon>
        <taxon>Pleurotineae</taxon>
        <taxon>Pleurotaceae</taxon>
        <taxon>Pleurotus</taxon>
    </lineage>
</organism>
<feature type="domain" description="F-box" evidence="2">
    <location>
        <begin position="3"/>
        <end position="52"/>
    </location>
</feature>
<dbReference type="VEuPathDB" id="FungiDB:PC9H_010173"/>
<sequence>MPLRRLLELPIDILYQTLQWLSPRDAVELSAALPEFHVFLSSPEANTVWIKLLRAENAPQHPNGFPYLKWADLLFGALICESCGKGDTLPNFCLMRRICQDCLDKPHNIVISREPIAKDKGPQSPLRDMVFNYTSKHYGSGSGPTVRIYWKADWEEIKRSFEQFKANIAGDDVETKDTLGKFIEERKALVLLVSKKAADMQPWINELSRKNAADKVEQKLMFAKLIRSRCLDAGYDPRDVQSVALKLVALATPKKQFTDADWSALLPRITQTLAFAKSRRLERERAEIIISRRSAIARLYLSIAKELPAEQWAALPGAEYVMGVGVFKELINDKFIDGGSGEMGKEEFDIDHPKFAHLKLRERMRSEIEGWGLRRRQRLLKVLRAGVNEEAKNQNHAKEEHGENENQVSTKDDDRETGKTPRSVDELKKDTPPRAEIQLEDLDLATTVLELPPPSTSLSSSPSSPSSPTLPFPISRPPSSSRSVATLIPTPRSSKSRRVCISWADVVPVLRRDGDGLLRSGLQWSSRGSGAVRALIALINTGLGGEPALRVETAQPKDLDRVDARIQCMDCREHTAGAAMTWRECVHHFIEATTHGHPNFYILSPSDSTAVKQREDSVALAKTFLYTCNRCTHFFPQFVQKELVIEHLQTKHGTASSVVGVDVVTQYDEIRPKDAIVMHTLSQEAFSTCTSEPTA</sequence>
<keyword evidence="4" id="KW-1185">Reference proteome</keyword>